<feature type="compositionally biased region" description="Polar residues" evidence="1">
    <location>
        <begin position="1"/>
        <end position="28"/>
    </location>
</feature>
<name>K2AE38_9BACT</name>
<reference evidence="2" key="1">
    <citation type="journal article" date="2012" name="Science">
        <title>Fermentation, hydrogen, and sulfur metabolism in multiple uncultivated bacterial phyla.</title>
        <authorList>
            <person name="Wrighton K.C."/>
            <person name="Thomas B.C."/>
            <person name="Sharon I."/>
            <person name="Miller C.S."/>
            <person name="Castelle C.J."/>
            <person name="VerBerkmoes N.C."/>
            <person name="Wilkins M.J."/>
            <person name="Hettich R.L."/>
            <person name="Lipton M.S."/>
            <person name="Williams K.H."/>
            <person name="Long P.E."/>
            <person name="Banfield J.F."/>
        </authorList>
    </citation>
    <scope>NUCLEOTIDE SEQUENCE [LARGE SCALE GENOMIC DNA]</scope>
</reference>
<evidence type="ECO:0000313" key="2">
    <source>
        <dbReference type="EMBL" id="EKD66320.1"/>
    </source>
</evidence>
<sequence length="80" mass="9009">MAIQAVSTMNQALTQTWGSNQSETPKQTETPKEWVKQADWITGVQTITKKAVAAIWNSEDTARTERNKAEKKWENVSVMA</sequence>
<feature type="region of interest" description="Disordered" evidence="1">
    <location>
        <begin position="1"/>
        <end position="31"/>
    </location>
</feature>
<feature type="region of interest" description="Disordered" evidence="1">
    <location>
        <begin position="61"/>
        <end position="80"/>
    </location>
</feature>
<dbReference type="AlphaFoldDB" id="K2AE38"/>
<organism evidence="2">
    <name type="scientific">uncultured bacterium</name>
    <name type="common">gcode 4</name>
    <dbReference type="NCBI Taxonomy" id="1234023"/>
    <lineage>
        <taxon>Bacteria</taxon>
        <taxon>environmental samples</taxon>
    </lineage>
</organism>
<feature type="compositionally biased region" description="Basic and acidic residues" evidence="1">
    <location>
        <begin position="61"/>
        <end position="74"/>
    </location>
</feature>
<comment type="caution">
    <text evidence="2">The sequence shown here is derived from an EMBL/GenBank/DDBJ whole genome shotgun (WGS) entry which is preliminary data.</text>
</comment>
<gene>
    <name evidence="2" type="ORF">ACD_49C00051G0019</name>
</gene>
<evidence type="ECO:0000256" key="1">
    <source>
        <dbReference type="SAM" id="MobiDB-lite"/>
    </source>
</evidence>
<accession>K2AE38</accession>
<proteinExistence type="predicted"/>
<protein>
    <submittedName>
        <fullName evidence="2">Uncharacterized protein</fullName>
    </submittedName>
</protein>
<dbReference type="EMBL" id="AMFJ01021637">
    <property type="protein sequence ID" value="EKD66320.1"/>
    <property type="molecule type" value="Genomic_DNA"/>
</dbReference>